<evidence type="ECO:0000259" key="8">
    <source>
        <dbReference type="PROSITE" id="PS50850"/>
    </source>
</evidence>
<feature type="transmembrane region" description="Helical" evidence="7">
    <location>
        <begin position="390"/>
        <end position="406"/>
    </location>
</feature>
<dbReference type="InterPro" id="IPR005828">
    <property type="entry name" value="MFS_sugar_transport-like"/>
</dbReference>
<feature type="transmembrane region" description="Helical" evidence="7">
    <location>
        <begin position="199"/>
        <end position="222"/>
    </location>
</feature>
<accession>A0ABD3NV84</accession>
<evidence type="ECO:0000256" key="2">
    <source>
        <dbReference type="ARBA" id="ARBA00022448"/>
    </source>
</evidence>
<evidence type="ECO:0000256" key="3">
    <source>
        <dbReference type="ARBA" id="ARBA00022692"/>
    </source>
</evidence>
<dbReference type="Proteomes" id="UP001530315">
    <property type="component" value="Unassembled WGS sequence"/>
</dbReference>
<feature type="region of interest" description="Disordered" evidence="6">
    <location>
        <begin position="1"/>
        <end position="25"/>
    </location>
</feature>
<evidence type="ECO:0000256" key="7">
    <source>
        <dbReference type="SAM" id="Phobius"/>
    </source>
</evidence>
<dbReference type="AlphaFoldDB" id="A0ABD3NV84"/>
<keyword evidence="2" id="KW-0813">Transport</keyword>
<keyword evidence="3 7" id="KW-0812">Transmembrane</keyword>
<feature type="transmembrane region" description="Helical" evidence="7">
    <location>
        <begin position="249"/>
        <end position="269"/>
    </location>
</feature>
<evidence type="ECO:0000256" key="6">
    <source>
        <dbReference type="SAM" id="MobiDB-lite"/>
    </source>
</evidence>
<sequence>MGDRFQPLSVVDDDDGCAKRPPRSIDDYLDSAYRRGDGIGPSSGLLRRRPSPPLRRLIDGVRARWRYHVIFLALGIANSGDSAEIACTSFALSSSTFQRDVLVGGDFEVRGSAIAGAHFAGMFLSGLLAGPLADSRGRRSTVLLGLISNSVVGVLSSCARTAYQLFVLRFATGMGLGMVIGGVVALAAELSPPAARGRYMTLVSSCYTLGFLYTSFWALLIFRGDEENEIEIENENDGGGGGGPGNWRWFMFVNALPTMVAAILVAAFVPESPRFYLCRGRLVEAVRVANAIAGSMGRDDDDDDDDEREDDLLTEGELRRYMHEAGTDGHRCGGDEAIGSMRYNEAAAVAEVGGGEQRRDICWRDFRTSLANFERVFGDGYWKTTIPLQLCYFSLTLVTGVATWWTKIFQNLELQSNAYALSFYHTLSQIPGMMLATCLIDLVGRRRLIIVGFGGGSFTLILLSAMANAIQSSRKESDDTTSEGHRPALVLSLACSYSVCLCVCWLALDCLSAESFPTRIRGTGRGVCVATGRVAGFCVQFLYGPLVNDDRLGRMMGLASAFAFSGMVISCRTTDTTNIDLRDHWDYSSLTKAGAALSVDGTGASLDRLDRVEELIHKFTTPLDRDMTEPTMTWHSHEHDPLLSQRRNAAAEGK</sequence>
<evidence type="ECO:0000256" key="1">
    <source>
        <dbReference type="ARBA" id="ARBA00004141"/>
    </source>
</evidence>
<feature type="transmembrane region" description="Helical" evidence="7">
    <location>
        <begin position="168"/>
        <end position="187"/>
    </location>
</feature>
<keyword evidence="4 7" id="KW-1133">Transmembrane helix</keyword>
<dbReference type="InterPro" id="IPR020846">
    <property type="entry name" value="MFS_dom"/>
</dbReference>
<dbReference type="Pfam" id="PF00083">
    <property type="entry name" value="Sugar_tr"/>
    <property type="match status" value="2"/>
</dbReference>
<keyword evidence="5 7" id="KW-0472">Membrane</keyword>
<comment type="caution">
    <text evidence="9">The sequence shown here is derived from an EMBL/GenBank/DDBJ whole genome shotgun (WGS) entry which is preliminary data.</text>
</comment>
<evidence type="ECO:0000256" key="4">
    <source>
        <dbReference type="ARBA" id="ARBA00022989"/>
    </source>
</evidence>
<evidence type="ECO:0000313" key="9">
    <source>
        <dbReference type="EMBL" id="KAL3779321.1"/>
    </source>
</evidence>
<feature type="domain" description="Major facilitator superfamily (MFS) profile" evidence="8">
    <location>
        <begin position="68"/>
        <end position="578"/>
    </location>
</feature>
<dbReference type="PANTHER" id="PTHR23511">
    <property type="entry name" value="SYNAPTIC VESICLE GLYCOPROTEIN 2"/>
    <property type="match status" value="1"/>
</dbReference>
<feature type="region of interest" description="Disordered" evidence="6">
    <location>
        <begin position="627"/>
        <end position="654"/>
    </location>
</feature>
<organism evidence="9 10">
    <name type="scientific">Stephanodiscus triporus</name>
    <dbReference type="NCBI Taxonomy" id="2934178"/>
    <lineage>
        <taxon>Eukaryota</taxon>
        <taxon>Sar</taxon>
        <taxon>Stramenopiles</taxon>
        <taxon>Ochrophyta</taxon>
        <taxon>Bacillariophyta</taxon>
        <taxon>Coscinodiscophyceae</taxon>
        <taxon>Thalassiosirophycidae</taxon>
        <taxon>Stephanodiscales</taxon>
        <taxon>Stephanodiscaceae</taxon>
        <taxon>Stephanodiscus</taxon>
    </lineage>
</organism>
<reference evidence="9 10" key="1">
    <citation type="submission" date="2024-10" db="EMBL/GenBank/DDBJ databases">
        <title>Updated reference genomes for cyclostephanoid diatoms.</title>
        <authorList>
            <person name="Roberts W.R."/>
            <person name="Alverson A.J."/>
        </authorList>
    </citation>
    <scope>NUCLEOTIDE SEQUENCE [LARGE SCALE GENOMIC DNA]</scope>
    <source>
        <strain evidence="9 10">AJA276-08</strain>
    </source>
</reference>
<dbReference type="PROSITE" id="PS50850">
    <property type="entry name" value="MFS"/>
    <property type="match status" value="1"/>
</dbReference>
<dbReference type="PANTHER" id="PTHR23511:SF34">
    <property type="entry name" value="SYNAPTIC VESICLE GLYCOPROTEIN 2"/>
    <property type="match status" value="1"/>
</dbReference>
<keyword evidence="10" id="KW-1185">Reference proteome</keyword>
<feature type="transmembrane region" description="Helical" evidence="7">
    <location>
        <begin position="418"/>
        <end position="436"/>
    </location>
</feature>
<dbReference type="InterPro" id="IPR036259">
    <property type="entry name" value="MFS_trans_sf"/>
</dbReference>
<name>A0ABD3NV84_9STRA</name>
<evidence type="ECO:0000313" key="10">
    <source>
        <dbReference type="Proteomes" id="UP001530315"/>
    </source>
</evidence>
<dbReference type="EMBL" id="JALLAZ020001170">
    <property type="protein sequence ID" value="KAL3779321.1"/>
    <property type="molecule type" value="Genomic_DNA"/>
</dbReference>
<protein>
    <recommendedName>
        <fullName evidence="8">Major facilitator superfamily (MFS) profile domain-containing protein</fullName>
    </recommendedName>
</protein>
<dbReference type="GO" id="GO:0016020">
    <property type="term" value="C:membrane"/>
    <property type="evidence" value="ECO:0007669"/>
    <property type="project" value="UniProtKB-SubCell"/>
</dbReference>
<feature type="transmembrane region" description="Helical" evidence="7">
    <location>
        <begin position="448"/>
        <end position="470"/>
    </location>
</feature>
<dbReference type="SUPFAM" id="SSF103473">
    <property type="entry name" value="MFS general substrate transporter"/>
    <property type="match status" value="1"/>
</dbReference>
<comment type="subcellular location">
    <subcellularLocation>
        <location evidence="1">Membrane</location>
        <topology evidence="1">Multi-pass membrane protein</topology>
    </subcellularLocation>
</comment>
<evidence type="ECO:0000256" key="5">
    <source>
        <dbReference type="ARBA" id="ARBA00023136"/>
    </source>
</evidence>
<dbReference type="Gene3D" id="1.20.1250.20">
    <property type="entry name" value="MFS general substrate transporter like domains"/>
    <property type="match status" value="1"/>
</dbReference>
<proteinExistence type="predicted"/>
<gene>
    <name evidence="9" type="ORF">ACHAW5_007354</name>
</gene>
<feature type="transmembrane region" description="Helical" evidence="7">
    <location>
        <begin position="490"/>
        <end position="511"/>
    </location>
</feature>